<name>A0A2P5HHX5_DIAHE</name>
<gene>
    <name evidence="1" type="ORF">DHEL01_v211746</name>
</gene>
<evidence type="ECO:0000313" key="2">
    <source>
        <dbReference type="Proteomes" id="UP000094444"/>
    </source>
</evidence>
<evidence type="ECO:0008006" key="3">
    <source>
        <dbReference type="Google" id="ProtNLM"/>
    </source>
</evidence>
<dbReference type="OrthoDB" id="9997739at2759"/>
<sequence length="185" mass="20863">MGSAYKEIISSELFTFVTGPNSKEYKVHGNAISRLSKPLGVLLNGNMCEANEKCELISKFLDKSHTMYPTSGFVFAPRKNTKGCEDYTGVFLCHAKLYVMADIYDIPSLQQLSLHRLHATLKEFTLYPSRMNNIATLAKYVFENTVPQDKICHMVTLYYACIVEDAKKQAGLSHSFKMSLSLRLT</sequence>
<protein>
    <recommendedName>
        <fullName evidence="3">BTB domain-containing protein</fullName>
    </recommendedName>
</protein>
<dbReference type="InParanoid" id="A0A2P5HHX5"/>
<dbReference type="Proteomes" id="UP000094444">
    <property type="component" value="Unassembled WGS sequence"/>
</dbReference>
<evidence type="ECO:0000313" key="1">
    <source>
        <dbReference type="EMBL" id="POS69861.1"/>
    </source>
</evidence>
<organism evidence="1 2">
    <name type="scientific">Diaporthe helianthi</name>
    <dbReference type="NCBI Taxonomy" id="158607"/>
    <lineage>
        <taxon>Eukaryota</taxon>
        <taxon>Fungi</taxon>
        <taxon>Dikarya</taxon>
        <taxon>Ascomycota</taxon>
        <taxon>Pezizomycotina</taxon>
        <taxon>Sordariomycetes</taxon>
        <taxon>Sordariomycetidae</taxon>
        <taxon>Diaporthales</taxon>
        <taxon>Diaporthaceae</taxon>
        <taxon>Diaporthe</taxon>
    </lineage>
</organism>
<dbReference type="AlphaFoldDB" id="A0A2P5HHX5"/>
<dbReference type="STRING" id="158607.A0A2P5HHX5"/>
<comment type="caution">
    <text evidence="1">The sequence shown here is derived from an EMBL/GenBank/DDBJ whole genome shotgun (WGS) entry which is preliminary data.</text>
</comment>
<keyword evidence="2" id="KW-1185">Reference proteome</keyword>
<proteinExistence type="predicted"/>
<accession>A0A2P5HHX5</accession>
<dbReference type="EMBL" id="MAVT02001950">
    <property type="protein sequence ID" value="POS69861.1"/>
    <property type="molecule type" value="Genomic_DNA"/>
</dbReference>
<reference evidence="1" key="1">
    <citation type="submission" date="2017-09" db="EMBL/GenBank/DDBJ databases">
        <title>Polyketide synthases of a Diaporthe helianthi virulent isolate.</title>
        <authorList>
            <person name="Baroncelli R."/>
        </authorList>
    </citation>
    <scope>NUCLEOTIDE SEQUENCE [LARGE SCALE GENOMIC DNA]</scope>
    <source>
        <strain evidence="1">7/96</strain>
    </source>
</reference>